<dbReference type="RefSeq" id="WP_345726251.1">
    <property type="nucleotide sequence ID" value="NZ_BAAAYN010000003.1"/>
</dbReference>
<dbReference type="Gene3D" id="1.20.140.10">
    <property type="entry name" value="Butyryl-CoA Dehydrogenase, subunit A, domain 3"/>
    <property type="match status" value="1"/>
</dbReference>
<dbReference type="InterPro" id="IPR006091">
    <property type="entry name" value="Acyl-CoA_Oxase/DH_mid-dom"/>
</dbReference>
<evidence type="ECO:0000256" key="3">
    <source>
        <dbReference type="ARBA" id="ARBA00022630"/>
    </source>
</evidence>
<dbReference type="EMBL" id="BAAAYN010000003">
    <property type="protein sequence ID" value="GAA3382509.1"/>
    <property type="molecule type" value="Genomic_DNA"/>
</dbReference>
<dbReference type="InterPro" id="IPR009075">
    <property type="entry name" value="AcylCo_DH/oxidase_C"/>
</dbReference>
<keyword evidence="4 6" id="KW-0274">FAD</keyword>
<dbReference type="InterPro" id="IPR046373">
    <property type="entry name" value="Acyl-CoA_Oxase/DH_mid-dom_sf"/>
</dbReference>
<evidence type="ECO:0000313" key="10">
    <source>
        <dbReference type="EMBL" id="GAA3382509.1"/>
    </source>
</evidence>
<evidence type="ECO:0000256" key="4">
    <source>
        <dbReference type="ARBA" id="ARBA00022827"/>
    </source>
</evidence>
<evidence type="ECO:0000259" key="7">
    <source>
        <dbReference type="Pfam" id="PF00441"/>
    </source>
</evidence>
<name>A0ABP6SQX5_9ACTN</name>
<feature type="domain" description="Acyl-CoA dehydrogenase/oxidase C-terminal" evidence="7">
    <location>
        <begin position="229"/>
        <end position="374"/>
    </location>
</feature>
<evidence type="ECO:0000256" key="6">
    <source>
        <dbReference type="RuleBase" id="RU362125"/>
    </source>
</evidence>
<comment type="caution">
    <text evidence="10">The sequence shown here is derived from an EMBL/GenBank/DDBJ whole genome shotgun (WGS) entry which is preliminary data.</text>
</comment>
<dbReference type="Pfam" id="PF00441">
    <property type="entry name" value="Acyl-CoA_dh_1"/>
    <property type="match status" value="1"/>
</dbReference>
<evidence type="ECO:0000313" key="11">
    <source>
        <dbReference type="Proteomes" id="UP001501676"/>
    </source>
</evidence>
<proteinExistence type="inferred from homology"/>
<keyword evidence="3 6" id="KW-0285">Flavoprotein</keyword>
<feature type="domain" description="Acyl-CoA oxidase/dehydrogenase middle" evidence="8">
    <location>
        <begin position="122"/>
        <end position="210"/>
    </location>
</feature>
<dbReference type="PANTHER" id="PTHR43292">
    <property type="entry name" value="ACYL-COA DEHYDROGENASE"/>
    <property type="match status" value="1"/>
</dbReference>
<dbReference type="InterPro" id="IPR036250">
    <property type="entry name" value="AcylCo_DH-like_C"/>
</dbReference>
<evidence type="ECO:0000256" key="2">
    <source>
        <dbReference type="ARBA" id="ARBA00009347"/>
    </source>
</evidence>
<comment type="similarity">
    <text evidence="2 6">Belongs to the acyl-CoA dehydrogenase family.</text>
</comment>
<dbReference type="Proteomes" id="UP001501676">
    <property type="component" value="Unassembled WGS sequence"/>
</dbReference>
<organism evidence="10 11">
    <name type="scientific">Cryptosporangium minutisporangium</name>
    <dbReference type="NCBI Taxonomy" id="113569"/>
    <lineage>
        <taxon>Bacteria</taxon>
        <taxon>Bacillati</taxon>
        <taxon>Actinomycetota</taxon>
        <taxon>Actinomycetes</taxon>
        <taxon>Cryptosporangiales</taxon>
        <taxon>Cryptosporangiaceae</taxon>
        <taxon>Cryptosporangium</taxon>
    </lineage>
</organism>
<accession>A0ABP6SQX5</accession>
<protein>
    <submittedName>
        <fullName evidence="10">Acyl-CoA dehydrogenase family protein</fullName>
    </submittedName>
</protein>
<dbReference type="Pfam" id="PF02771">
    <property type="entry name" value="Acyl-CoA_dh_N"/>
    <property type="match status" value="1"/>
</dbReference>
<dbReference type="InterPro" id="IPR052161">
    <property type="entry name" value="Mycobact_Acyl-CoA_DH"/>
</dbReference>
<dbReference type="InterPro" id="IPR037069">
    <property type="entry name" value="AcylCoA_DH/ox_N_sf"/>
</dbReference>
<keyword evidence="5 6" id="KW-0560">Oxidoreductase</keyword>
<dbReference type="Pfam" id="PF02770">
    <property type="entry name" value="Acyl-CoA_dh_M"/>
    <property type="match status" value="1"/>
</dbReference>
<dbReference type="SUPFAM" id="SSF47203">
    <property type="entry name" value="Acyl-CoA dehydrogenase C-terminal domain-like"/>
    <property type="match status" value="1"/>
</dbReference>
<evidence type="ECO:0000256" key="5">
    <source>
        <dbReference type="ARBA" id="ARBA00023002"/>
    </source>
</evidence>
<dbReference type="InterPro" id="IPR009100">
    <property type="entry name" value="AcylCoA_DH/oxidase_NM_dom_sf"/>
</dbReference>
<gene>
    <name evidence="10" type="ORF">GCM10020369_04630</name>
</gene>
<dbReference type="PANTHER" id="PTHR43292:SF3">
    <property type="entry name" value="ACYL-COA DEHYDROGENASE FADE29"/>
    <property type="match status" value="1"/>
</dbReference>
<evidence type="ECO:0000259" key="9">
    <source>
        <dbReference type="Pfam" id="PF02771"/>
    </source>
</evidence>
<keyword evidence="11" id="KW-1185">Reference proteome</keyword>
<reference evidence="11" key="1">
    <citation type="journal article" date="2019" name="Int. J. Syst. Evol. Microbiol.">
        <title>The Global Catalogue of Microorganisms (GCM) 10K type strain sequencing project: providing services to taxonomists for standard genome sequencing and annotation.</title>
        <authorList>
            <consortium name="The Broad Institute Genomics Platform"/>
            <consortium name="The Broad Institute Genome Sequencing Center for Infectious Disease"/>
            <person name="Wu L."/>
            <person name="Ma J."/>
        </authorList>
    </citation>
    <scope>NUCLEOTIDE SEQUENCE [LARGE SCALE GENOMIC DNA]</scope>
    <source>
        <strain evidence="11">JCM 9458</strain>
    </source>
</reference>
<evidence type="ECO:0000256" key="1">
    <source>
        <dbReference type="ARBA" id="ARBA00001974"/>
    </source>
</evidence>
<dbReference type="Gene3D" id="2.40.110.10">
    <property type="entry name" value="Butyryl-CoA Dehydrogenase, subunit A, domain 2"/>
    <property type="match status" value="1"/>
</dbReference>
<dbReference type="SUPFAM" id="SSF56645">
    <property type="entry name" value="Acyl-CoA dehydrogenase NM domain-like"/>
    <property type="match status" value="1"/>
</dbReference>
<comment type="cofactor">
    <cofactor evidence="1 6">
        <name>FAD</name>
        <dbReference type="ChEBI" id="CHEBI:57692"/>
    </cofactor>
</comment>
<evidence type="ECO:0000259" key="8">
    <source>
        <dbReference type="Pfam" id="PF02770"/>
    </source>
</evidence>
<dbReference type="InterPro" id="IPR013786">
    <property type="entry name" value="AcylCoA_DH/ox_N"/>
</dbReference>
<sequence>MDFTPHDALAEHRDAARRWAADHLRPEWVADERLGGLHHHAELHRILAAHGLLAAGWPPEYGGSDVDQGFADAVFEEIHDYGLAQDGWITTWMVLHTLLRTGTEEQKRTIVPAALRGEVIIALGYTEPGCGSDMAAARTRAVRDGSDWIIDGAKMFTSTADQATHVFLLTRTDPDKPKHRGLTFFLVPLDADGVEIQPVHTVGGQRTNATFYSSVRVSDSARVGEVDGGWDVVRIAMVFERGTRNGNHRPGLLDRVAAWAGEAELLDDPDVAEQLARLAIDEEVARLLTVRAEWITRDGGLPGVEGSMAKLYTSEAAQRQHAALLDLIGPEAVLDQRAPDAPLAGEVEFAFRNSLVDTIYGGTSEIMREIIAAGRLGLPRSRPTQ</sequence>
<dbReference type="Gene3D" id="1.10.540.10">
    <property type="entry name" value="Acyl-CoA dehydrogenase/oxidase, N-terminal domain"/>
    <property type="match status" value="1"/>
</dbReference>
<feature type="domain" description="Acyl-CoA dehydrogenase/oxidase N-terminal" evidence="9">
    <location>
        <begin position="11"/>
        <end position="118"/>
    </location>
</feature>